<keyword evidence="11" id="KW-1003">Cell membrane</keyword>
<evidence type="ECO:0000256" key="9">
    <source>
        <dbReference type="ARBA" id="ARBA00023136"/>
    </source>
</evidence>
<evidence type="ECO:0000256" key="8">
    <source>
        <dbReference type="ARBA" id="ARBA00023065"/>
    </source>
</evidence>
<feature type="transmembrane region" description="Helical" evidence="11">
    <location>
        <begin position="217"/>
        <end position="235"/>
    </location>
</feature>
<keyword evidence="7 11" id="KW-1133">Transmembrane helix</keyword>
<keyword evidence="3 11" id="KW-0813">Transport</keyword>
<evidence type="ECO:0000256" key="4">
    <source>
        <dbReference type="ARBA" id="ARBA00022547"/>
    </source>
</evidence>
<feature type="transmembrane region" description="Helical" evidence="11">
    <location>
        <begin position="186"/>
        <end position="205"/>
    </location>
</feature>
<evidence type="ECO:0000256" key="12">
    <source>
        <dbReference type="RuleBase" id="RU000483"/>
    </source>
</evidence>
<dbReference type="EMBL" id="BAAAYN010000027">
    <property type="protein sequence ID" value="GAA3390180.1"/>
    <property type="molecule type" value="Genomic_DNA"/>
</dbReference>
<evidence type="ECO:0000256" key="6">
    <source>
        <dbReference type="ARBA" id="ARBA00022781"/>
    </source>
</evidence>
<organism evidence="13 14">
    <name type="scientific">Cryptosporangium minutisporangium</name>
    <dbReference type="NCBI Taxonomy" id="113569"/>
    <lineage>
        <taxon>Bacteria</taxon>
        <taxon>Bacillati</taxon>
        <taxon>Actinomycetota</taxon>
        <taxon>Actinomycetes</taxon>
        <taxon>Cryptosporangiales</taxon>
        <taxon>Cryptosporangiaceae</taxon>
        <taxon>Cryptosporangium</taxon>
    </lineage>
</organism>
<keyword evidence="8 11" id="KW-0406">Ion transport</keyword>
<dbReference type="PANTHER" id="PTHR11410:SF0">
    <property type="entry name" value="ATP SYNTHASE SUBUNIT A"/>
    <property type="match status" value="1"/>
</dbReference>
<dbReference type="RefSeq" id="WP_345729979.1">
    <property type="nucleotide sequence ID" value="NZ_BAAAYN010000027.1"/>
</dbReference>
<evidence type="ECO:0000256" key="3">
    <source>
        <dbReference type="ARBA" id="ARBA00022448"/>
    </source>
</evidence>
<keyword evidence="4 11" id="KW-0138">CF(0)</keyword>
<dbReference type="NCBIfam" id="TIGR01131">
    <property type="entry name" value="ATP_synt_6_or_A"/>
    <property type="match status" value="1"/>
</dbReference>
<comment type="caution">
    <text evidence="13">The sequence shown here is derived from an EMBL/GenBank/DDBJ whole genome shotgun (WGS) entry which is preliminary data.</text>
</comment>
<gene>
    <name evidence="11 13" type="primary">atpB</name>
    <name evidence="13" type="ORF">GCM10020369_43160</name>
</gene>
<keyword evidence="9 11" id="KW-0472">Membrane</keyword>
<feature type="transmembrane region" description="Helical" evidence="11">
    <location>
        <begin position="93"/>
        <end position="118"/>
    </location>
</feature>
<dbReference type="Proteomes" id="UP001501676">
    <property type="component" value="Unassembled WGS sequence"/>
</dbReference>
<comment type="function">
    <text evidence="11 12">Key component of the proton channel; it plays a direct role in the translocation of protons across the membrane.</text>
</comment>
<sequence length="263" mass="28640">MRTQLLAAGPGFEAPGPADFEFPPLFTVAGFEFTKPMLIVVLGTIAVAAFFYVAARNPKLIPGKLQFAGEAAYGFIRNSVVLDAIGAKNGKKFVPYIATLFFFIAALNISGIIPILQFPATSKIAIPAFLAVISWVIYNAVGIRRQGFVGYFKNMMFPPGLPWPIYILLAPLEFFSTFVIRPFTLALRLAMNMFAGHLVLLLCILGGEYMLTEGTGALPFLSWVGFLGGIVLTFFEGFIQILQAYVFALLSAIYIAGAMEAEH</sequence>
<name>A0ABP6T2C2_9ACTN</name>
<dbReference type="SUPFAM" id="SSF81336">
    <property type="entry name" value="F1F0 ATP synthase subunit A"/>
    <property type="match status" value="1"/>
</dbReference>
<evidence type="ECO:0000256" key="5">
    <source>
        <dbReference type="ARBA" id="ARBA00022692"/>
    </source>
</evidence>
<comment type="subcellular location">
    <subcellularLocation>
        <location evidence="11 12">Cell membrane</location>
        <topology evidence="11 12">Multi-pass membrane protein</topology>
    </subcellularLocation>
    <subcellularLocation>
        <location evidence="1">Membrane</location>
        <topology evidence="1">Multi-pass membrane protein</topology>
    </subcellularLocation>
</comment>
<evidence type="ECO:0000256" key="10">
    <source>
        <dbReference type="ARBA" id="ARBA00023310"/>
    </source>
</evidence>
<protein>
    <recommendedName>
        <fullName evidence="11 12">ATP synthase subunit a</fullName>
    </recommendedName>
    <alternativeName>
        <fullName evidence="11">ATP synthase F0 sector subunit a</fullName>
    </alternativeName>
    <alternativeName>
        <fullName evidence="11">F-ATPase subunit 6</fullName>
    </alternativeName>
</protein>
<proteinExistence type="inferred from homology"/>
<keyword evidence="5 11" id="KW-0812">Transmembrane</keyword>
<keyword evidence="6 11" id="KW-0375">Hydrogen ion transport</keyword>
<evidence type="ECO:0000256" key="11">
    <source>
        <dbReference type="HAMAP-Rule" id="MF_01393"/>
    </source>
</evidence>
<feature type="transmembrane region" description="Helical" evidence="11">
    <location>
        <begin position="37"/>
        <end position="55"/>
    </location>
</feature>
<dbReference type="InterPro" id="IPR000568">
    <property type="entry name" value="ATP_synth_F0_asu"/>
</dbReference>
<keyword evidence="14" id="KW-1185">Reference proteome</keyword>
<dbReference type="Gene3D" id="1.20.120.220">
    <property type="entry name" value="ATP synthase, F0 complex, subunit A"/>
    <property type="match status" value="1"/>
</dbReference>
<dbReference type="Pfam" id="PF00119">
    <property type="entry name" value="ATP-synt_A"/>
    <property type="match status" value="1"/>
</dbReference>
<comment type="similarity">
    <text evidence="2 11 12">Belongs to the ATPase A chain family.</text>
</comment>
<dbReference type="PRINTS" id="PR00123">
    <property type="entry name" value="ATPASEA"/>
</dbReference>
<feature type="transmembrane region" description="Helical" evidence="11">
    <location>
        <begin position="241"/>
        <end position="259"/>
    </location>
</feature>
<reference evidence="14" key="1">
    <citation type="journal article" date="2019" name="Int. J. Syst. Evol. Microbiol.">
        <title>The Global Catalogue of Microorganisms (GCM) 10K type strain sequencing project: providing services to taxonomists for standard genome sequencing and annotation.</title>
        <authorList>
            <consortium name="The Broad Institute Genomics Platform"/>
            <consortium name="The Broad Institute Genome Sequencing Center for Infectious Disease"/>
            <person name="Wu L."/>
            <person name="Ma J."/>
        </authorList>
    </citation>
    <scope>NUCLEOTIDE SEQUENCE [LARGE SCALE GENOMIC DNA]</scope>
    <source>
        <strain evidence="14">JCM 9458</strain>
    </source>
</reference>
<dbReference type="HAMAP" id="MF_01393">
    <property type="entry name" value="ATP_synth_a_bact"/>
    <property type="match status" value="1"/>
</dbReference>
<dbReference type="InterPro" id="IPR045083">
    <property type="entry name" value="ATP_synth_F0_asu_bact/mt"/>
</dbReference>
<evidence type="ECO:0000313" key="14">
    <source>
        <dbReference type="Proteomes" id="UP001501676"/>
    </source>
</evidence>
<evidence type="ECO:0000313" key="13">
    <source>
        <dbReference type="EMBL" id="GAA3390180.1"/>
    </source>
</evidence>
<dbReference type="PANTHER" id="PTHR11410">
    <property type="entry name" value="ATP SYNTHASE SUBUNIT A"/>
    <property type="match status" value="1"/>
</dbReference>
<dbReference type="CDD" id="cd00310">
    <property type="entry name" value="ATP-synt_Fo_a_6"/>
    <property type="match status" value="1"/>
</dbReference>
<evidence type="ECO:0000256" key="2">
    <source>
        <dbReference type="ARBA" id="ARBA00006810"/>
    </source>
</evidence>
<evidence type="ECO:0000256" key="7">
    <source>
        <dbReference type="ARBA" id="ARBA00022989"/>
    </source>
</evidence>
<feature type="transmembrane region" description="Helical" evidence="11">
    <location>
        <begin position="161"/>
        <end position="180"/>
    </location>
</feature>
<evidence type="ECO:0000256" key="1">
    <source>
        <dbReference type="ARBA" id="ARBA00004141"/>
    </source>
</evidence>
<dbReference type="InterPro" id="IPR035908">
    <property type="entry name" value="F0_ATP_A_sf"/>
</dbReference>
<feature type="transmembrane region" description="Helical" evidence="11">
    <location>
        <begin position="124"/>
        <end position="141"/>
    </location>
</feature>
<accession>A0ABP6T2C2</accession>
<keyword evidence="10 11" id="KW-0066">ATP synthesis</keyword>